<dbReference type="InterPro" id="IPR046342">
    <property type="entry name" value="CBS_dom_sf"/>
</dbReference>
<dbReference type="SMART" id="SM00666">
    <property type="entry name" value="PB1"/>
    <property type="match status" value="1"/>
</dbReference>
<evidence type="ECO:0000256" key="1">
    <source>
        <dbReference type="ARBA" id="ARBA00022737"/>
    </source>
</evidence>
<feature type="domain" description="CBS" evidence="5">
    <location>
        <begin position="296"/>
        <end position="360"/>
    </location>
</feature>
<dbReference type="Pfam" id="PF00564">
    <property type="entry name" value="PB1"/>
    <property type="match status" value="1"/>
</dbReference>
<reference evidence="7" key="1">
    <citation type="submission" date="2018-08" db="EMBL/GenBank/DDBJ databases">
        <authorList>
            <person name="Rossello M."/>
        </authorList>
    </citation>
    <scope>NUCLEOTIDE SEQUENCE [LARGE SCALE GENOMIC DNA]</scope>
    <source>
        <strain evidence="7">cv. Chinese Spring</strain>
    </source>
</reference>
<dbReference type="Gene3D" id="3.10.580.10">
    <property type="entry name" value="CBS-domain"/>
    <property type="match status" value="2"/>
</dbReference>
<dbReference type="SMART" id="SM00116">
    <property type="entry name" value="CBS"/>
    <property type="match status" value="4"/>
</dbReference>
<organism evidence="7">
    <name type="scientific">Triticum aestivum</name>
    <name type="common">Wheat</name>
    <dbReference type="NCBI Taxonomy" id="4565"/>
    <lineage>
        <taxon>Eukaryota</taxon>
        <taxon>Viridiplantae</taxon>
        <taxon>Streptophyta</taxon>
        <taxon>Embryophyta</taxon>
        <taxon>Tracheophyta</taxon>
        <taxon>Spermatophyta</taxon>
        <taxon>Magnoliopsida</taxon>
        <taxon>Liliopsida</taxon>
        <taxon>Poales</taxon>
        <taxon>Poaceae</taxon>
        <taxon>BOP clade</taxon>
        <taxon>Pooideae</taxon>
        <taxon>Triticodae</taxon>
        <taxon>Triticeae</taxon>
        <taxon>Triticinae</taxon>
        <taxon>Triticum</taxon>
    </lineage>
</organism>
<evidence type="ECO:0000256" key="4">
    <source>
        <dbReference type="SAM" id="MobiDB-lite"/>
    </source>
</evidence>
<dbReference type="Gramene" id="TraesCS4B02G110100.2">
    <property type="protein sequence ID" value="TraesCS4B02G110100.2"/>
    <property type="gene ID" value="TraesCS4B02G110100"/>
</dbReference>
<gene>
    <name evidence="7" type="primary">LOC123091420</name>
</gene>
<feature type="domain" description="PB1" evidence="6">
    <location>
        <begin position="458"/>
        <end position="544"/>
    </location>
</feature>
<dbReference type="CDD" id="cd17781">
    <property type="entry name" value="CBS_pair_MUG70_1"/>
    <property type="match status" value="1"/>
</dbReference>
<dbReference type="Gramene" id="TraesCS4B03G0251300.2">
    <property type="protein sequence ID" value="TraesCS4B03G0251300.2.CDS"/>
    <property type="gene ID" value="TraesCS4B03G0251300"/>
</dbReference>
<accession>A0A3B6INN0</accession>
<evidence type="ECO:0000256" key="3">
    <source>
        <dbReference type="PROSITE-ProRule" id="PRU00703"/>
    </source>
</evidence>
<dbReference type="InterPro" id="IPR050511">
    <property type="entry name" value="AMPK_gamma/SDS23_families"/>
</dbReference>
<dbReference type="Pfam" id="PF00571">
    <property type="entry name" value="CBS"/>
    <property type="match status" value="4"/>
</dbReference>
<evidence type="ECO:0000259" key="5">
    <source>
        <dbReference type="PROSITE" id="PS51371"/>
    </source>
</evidence>
<dbReference type="AlphaFoldDB" id="A0A3B6INN0"/>
<dbReference type="OrthoDB" id="418595at2759"/>
<evidence type="ECO:0000313" key="7">
    <source>
        <dbReference type="EnsemblPlants" id="TraesCS4B02G110100.2"/>
    </source>
</evidence>
<protein>
    <recommendedName>
        <fullName evidence="9">CBS domain-containing protein</fullName>
    </recommendedName>
</protein>
<evidence type="ECO:0000256" key="2">
    <source>
        <dbReference type="ARBA" id="ARBA00023122"/>
    </source>
</evidence>
<evidence type="ECO:0000259" key="6">
    <source>
        <dbReference type="PROSITE" id="PS51745"/>
    </source>
</evidence>
<dbReference type="PROSITE" id="PS51371">
    <property type="entry name" value="CBS"/>
    <property type="match status" value="4"/>
</dbReference>
<evidence type="ECO:0000313" key="8">
    <source>
        <dbReference type="Proteomes" id="UP000019116"/>
    </source>
</evidence>
<feature type="compositionally biased region" description="Pro residues" evidence="4">
    <location>
        <begin position="1"/>
        <end position="21"/>
    </location>
</feature>
<dbReference type="InterPro" id="IPR000644">
    <property type="entry name" value="CBS_dom"/>
</dbReference>
<dbReference type="PANTHER" id="PTHR13780">
    <property type="entry name" value="AMP-ACTIVATED PROTEIN KINASE, GAMMA REGULATORY SUBUNIT"/>
    <property type="match status" value="1"/>
</dbReference>
<name>A0A3B6INN0_WHEAT</name>
<dbReference type="InterPro" id="IPR000270">
    <property type="entry name" value="PB1_dom"/>
</dbReference>
<evidence type="ECO:0008006" key="9">
    <source>
        <dbReference type="Google" id="ProtNLM"/>
    </source>
</evidence>
<dbReference type="SUPFAM" id="SSF54277">
    <property type="entry name" value="CAD &amp; PB1 domains"/>
    <property type="match status" value="1"/>
</dbReference>
<reference evidence="7" key="2">
    <citation type="submission" date="2018-10" db="UniProtKB">
        <authorList>
            <consortium name="EnsemblPlants"/>
        </authorList>
    </citation>
    <scope>IDENTIFICATION</scope>
</reference>
<feature type="domain" description="CBS" evidence="5">
    <location>
        <begin position="128"/>
        <end position="183"/>
    </location>
</feature>
<keyword evidence="8" id="KW-1185">Reference proteome</keyword>
<dbReference type="EnsemblPlants" id="TraesCS4B02G110100.2">
    <property type="protein sequence ID" value="TraesCS4B02G110100.2"/>
    <property type="gene ID" value="TraesCS4B02G110100"/>
</dbReference>
<dbReference type="PROSITE" id="PS51745">
    <property type="entry name" value="PB1"/>
    <property type="match status" value="1"/>
</dbReference>
<dbReference type="SUPFAM" id="SSF54631">
    <property type="entry name" value="CBS-domain pair"/>
    <property type="match status" value="2"/>
</dbReference>
<feature type="domain" description="CBS" evidence="5">
    <location>
        <begin position="229"/>
        <end position="288"/>
    </location>
</feature>
<dbReference type="STRING" id="4565.A0A3B6INN0"/>
<feature type="domain" description="CBS" evidence="5">
    <location>
        <begin position="62"/>
        <end position="119"/>
    </location>
</feature>
<keyword evidence="1" id="KW-0677">Repeat</keyword>
<feature type="region of interest" description="Disordered" evidence="4">
    <location>
        <begin position="1"/>
        <end position="26"/>
    </location>
</feature>
<keyword evidence="2 3" id="KW-0129">CBS domain</keyword>
<dbReference type="Proteomes" id="UP000019116">
    <property type="component" value="Chromosome 4B"/>
</dbReference>
<dbReference type="SMR" id="A0A3B6INN0"/>
<dbReference type="PANTHER" id="PTHR13780:SF114">
    <property type="entry name" value="DOMAIN-CONTAINING PROTEIN, PUTATIVE, EXPRESSED-RELATED"/>
    <property type="match status" value="1"/>
</dbReference>
<dbReference type="InterPro" id="IPR053793">
    <property type="entry name" value="PB1-like"/>
</dbReference>
<dbReference type="CDD" id="cd17782">
    <property type="entry name" value="CBS_pair_MUG70_2"/>
    <property type="match status" value="1"/>
</dbReference>
<sequence>MIPPPLPPTETGRPPPSPPLPTTSRKRPNASSFFCCFHLDPDSSFWPGVGFVRGERTVKKLRLSKALTIPEGTTVSEACRRMAARRVDAVLLTDVNGLLSGIVTDKDIATRVIAEGLRVEQTIISKIMTRSPHYVTADTLAIEALQKMVQGKFRHLPVVDNGEVTAMLDIAKCLYDAISRLEKAAEQGNALAAAVEGVERQLGSNFSAPSTLIETIRERMFKPSLSTIITESTKVAIVSPSDPVYVAAQKMRELRVNSVVITTGNLLQGIFTSKDVLMRVVAQNISPELTLVEKVMTAHPDCATLDTSILDALHIMHDGKFLHIPVVDGDGRVVACLDVLQLTQAAISMAEGGSGAANDVANTMMQKFWDSALALEPDEEFDSQRLVDASFVIFFFRSNVMLTCMISSLSEISLVMPSEVGDGRSSIYPAVVGNSFAFKLQDKKGRMHRFTCGGYTLHSLTRASCGGSVLTNNILCFIAAGSESLDELMSSITQRLGAGGEKGPIQLLYDDDEGDRVLLTTDSDLAGAVLNAKSSGLKVFPFSELEPICLLKMPLFCYYSQHKHPEIPLPLWHGQVCQSFACLYASL</sequence>
<proteinExistence type="predicted"/>